<gene>
    <name evidence="2" type="ORF">C8F04DRAFT_1235208</name>
</gene>
<reference evidence="2" key="1">
    <citation type="submission" date="2023-03" db="EMBL/GenBank/DDBJ databases">
        <title>Massive genome expansion in bonnet fungi (Mycena s.s.) driven by repeated elements and novel gene families across ecological guilds.</title>
        <authorList>
            <consortium name="Lawrence Berkeley National Laboratory"/>
            <person name="Harder C.B."/>
            <person name="Miyauchi S."/>
            <person name="Viragh M."/>
            <person name="Kuo A."/>
            <person name="Thoen E."/>
            <person name="Andreopoulos B."/>
            <person name="Lu D."/>
            <person name="Skrede I."/>
            <person name="Drula E."/>
            <person name="Henrissat B."/>
            <person name="Morin E."/>
            <person name="Kohler A."/>
            <person name="Barry K."/>
            <person name="LaButti K."/>
            <person name="Morin E."/>
            <person name="Salamov A."/>
            <person name="Lipzen A."/>
            <person name="Mereny Z."/>
            <person name="Hegedus B."/>
            <person name="Baldrian P."/>
            <person name="Stursova M."/>
            <person name="Weitz H."/>
            <person name="Taylor A."/>
            <person name="Grigoriev I.V."/>
            <person name="Nagy L.G."/>
            <person name="Martin F."/>
            <person name="Kauserud H."/>
        </authorList>
    </citation>
    <scope>NUCLEOTIDE SEQUENCE</scope>
    <source>
        <strain evidence="2">CBHHK200</strain>
    </source>
</reference>
<keyword evidence="1" id="KW-0812">Transmembrane</keyword>
<keyword evidence="1" id="KW-1133">Transmembrane helix</keyword>
<feature type="transmembrane region" description="Helical" evidence="1">
    <location>
        <begin position="20"/>
        <end position="38"/>
    </location>
</feature>
<protein>
    <submittedName>
        <fullName evidence="2">Uncharacterized protein</fullName>
    </submittedName>
</protein>
<keyword evidence="1" id="KW-0472">Membrane</keyword>
<dbReference type="Proteomes" id="UP001218188">
    <property type="component" value="Unassembled WGS sequence"/>
</dbReference>
<sequence>MFSTGRITAITAPAPRLNGTLNICMLFTFCLAVCAAAAPLHRRQTGDLDCNLARLKIISDIAAAQPLISQINTTDLVTASAVAMAQTGLMSTNAAIQDILTAVFANQTAPANSGDQVGLGVNGAHNALSTITDPSVNATVAAAQAKLLTIAGREQGRFGM</sequence>
<evidence type="ECO:0000313" key="2">
    <source>
        <dbReference type="EMBL" id="KAJ7032826.1"/>
    </source>
</evidence>
<accession>A0AAD6X2V8</accession>
<dbReference type="EMBL" id="JARJCM010000070">
    <property type="protein sequence ID" value="KAJ7032826.1"/>
    <property type="molecule type" value="Genomic_DNA"/>
</dbReference>
<keyword evidence="3" id="KW-1185">Reference proteome</keyword>
<evidence type="ECO:0000313" key="3">
    <source>
        <dbReference type="Proteomes" id="UP001218188"/>
    </source>
</evidence>
<proteinExistence type="predicted"/>
<dbReference type="AlphaFoldDB" id="A0AAD6X2V8"/>
<evidence type="ECO:0000256" key="1">
    <source>
        <dbReference type="SAM" id="Phobius"/>
    </source>
</evidence>
<name>A0AAD6X2V8_9AGAR</name>
<organism evidence="2 3">
    <name type="scientific">Mycena alexandri</name>
    <dbReference type="NCBI Taxonomy" id="1745969"/>
    <lineage>
        <taxon>Eukaryota</taxon>
        <taxon>Fungi</taxon>
        <taxon>Dikarya</taxon>
        <taxon>Basidiomycota</taxon>
        <taxon>Agaricomycotina</taxon>
        <taxon>Agaricomycetes</taxon>
        <taxon>Agaricomycetidae</taxon>
        <taxon>Agaricales</taxon>
        <taxon>Marasmiineae</taxon>
        <taxon>Mycenaceae</taxon>
        <taxon>Mycena</taxon>
    </lineage>
</organism>
<comment type="caution">
    <text evidence="2">The sequence shown here is derived from an EMBL/GenBank/DDBJ whole genome shotgun (WGS) entry which is preliminary data.</text>
</comment>